<keyword evidence="3" id="KW-1185">Reference proteome</keyword>
<keyword evidence="1" id="KW-1133">Transmembrane helix</keyword>
<comment type="caution">
    <text evidence="2">The sequence shown here is derived from an EMBL/GenBank/DDBJ whole genome shotgun (WGS) entry which is preliminary data.</text>
</comment>
<reference evidence="2 3" key="1">
    <citation type="submission" date="2024-04" db="EMBL/GenBank/DDBJ databases">
        <title>Polymorphospora sp. isolated from Baiyangdian Lake in Xiong'an New Area.</title>
        <authorList>
            <person name="Zhang X."/>
            <person name="Liu J."/>
        </authorList>
    </citation>
    <scope>NUCLEOTIDE SEQUENCE [LARGE SCALE GENOMIC DNA]</scope>
    <source>
        <strain evidence="2 3">2-325</strain>
    </source>
</reference>
<dbReference type="RefSeq" id="WP_375734685.1">
    <property type="nucleotide sequence ID" value="NZ_JBCGDC010000039.1"/>
</dbReference>
<feature type="transmembrane region" description="Helical" evidence="1">
    <location>
        <begin position="156"/>
        <end position="181"/>
    </location>
</feature>
<evidence type="ECO:0000256" key="1">
    <source>
        <dbReference type="SAM" id="Phobius"/>
    </source>
</evidence>
<proteinExistence type="predicted"/>
<evidence type="ECO:0000313" key="3">
    <source>
        <dbReference type="Proteomes" id="UP001582793"/>
    </source>
</evidence>
<name>A0ABV5CRE3_9ACTN</name>
<keyword evidence="1" id="KW-0472">Membrane</keyword>
<evidence type="ECO:0000313" key="2">
    <source>
        <dbReference type="EMBL" id="MFB6394568.1"/>
    </source>
</evidence>
<feature type="transmembrane region" description="Helical" evidence="1">
    <location>
        <begin position="100"/>
        <end position="120"/>
    </location>
</feature>
<protein>
    <submittedName>
        <fullName evidence="2">DoxX family protein</fullName>
    </submittedName>
</protein>
<dbReference type="Proteomes" id="UP001582793">
    <property type="component" value="Unassembled WGS sequence"/>
</dbReference>
<organism evidence="2 3">
    <name type="scientific">Polymorphospora lycopeni</name>
    <dbReference type="NCBI Taxonomy" id="3140240"/>
    <lineage>
        <taxon>Bacteria</taxon>
        <taxon>Bacillati</taxon>
        <taxon>Actinomycetota</taxon>
        <taxon>Actinomycetes</taxon>
        <taxon>Micromonosporales</taxon>
        <taxon>Micromonosporaceae</taxon>
        <taxon>Polymorphospora</taxon>
    </lineage>
</organism>
<sequence length="193" mass="20577">MTTIERTANHRVTTNAVIPPVTGAIRPAETTGRKATRYTLAGLRLALGWIFLWAFLDKLFGLGQRTAAEQAWVNGGSPTRGFLGNAVAGPFADFYRGFAGAAWADWLFMIGLAAIGTALILGVGMRVAAAAGGLMMVLMWTAVLPPANNPFMDDHLIYAGVLLVLALTAAGDTLGLGRLWARVPIVKRLPFLR</sequence>
<accession>A0ABV5CRE3</accession>
<gene>
    <name evidence="2" type="ORF">AAFH96_15825</name>
</gene>
<feature type="transmembrane region" description="Helical" evidence="1">
    <location>
        <begin position="38"/>
        <end position="56"/>
    </location>
</feature>
<feature type="transmembrane region" description="Helical" evidence="1">
    <location>
        <begin position="127"/>
        <end position="144"/>
    </location>
</feature>
<keyword evidence="1" id="KW-0812">Transmembrane</keyword>
<dbReference type="EMBL" id="JBCGDC010000039">
    <property type="protein sequence ID" value="MFB6394568.1"/>
    <property type="molecule type" value="Genomic_DNA"/>
</dbReference>